<reference evidence="3" key="1">
    <citation type="journal article" date="2019" name="Int. J. Syst. Evol. Microbiol.">
        <title>The Global Catalogue of Microorganisms (GCM) 10K type strain sequencing project: providing services to taxonomists for standard genome sequencing and annotation.</title>
        <authorList>
            <consortium name="The Broad Institute Genomics Platform"/>
            <consortium name="The Broad Institute Genome Sequencing Center for Infectious Disease"/>
            <person name="Wu L."/>
            <person name="Ma J."/>
        </authorList>
    </citation>
    <scope>NUCLEOTIDE SEQUENCE [LARGE SCALE GENOMIC DNA]</scope>
    <source>
        <strain evidence="3">JCM 17440</strain>
    </source>
</reference>
<feature type="compositionally biased region" description="Basic and acidic residues" evidence="1">
    <location>
        <begin position="488"/>
        <end position="497"/>
    </location>
</feature>
<feature type="region of interest" description="Disordered" evidence="1">
    <location>
        <begin position="1"/>
        <end position="26"/>
    </location>
</feature>
<name>A0ABP8BVW3_9ACTN</name>
<sequence length="519" mass="56838">MEAHMAGDFRPSNLKHGTRTAKPKAVDELARGTRSNLAIGVDPDVLVRVLRAEGNAAAALELALWQVQGEIAATKLGDPTTPGLRHLRRQRRLLLDVHGKLASRAHGRLRRELGKADAQPAVKSVIRTIAGKRAKNRKQADFMRVVKAYEKLGGFPEAQQEGKRMTERAAAQRSRDGASQAPIGQSKDGISGFRPSARMPTWRQTLHREHLRRGVLPIPAGVRITGKRAGRGVSLGIDHRSRTEAGRVQVSRTRVSEDGSHLILEPPGWPADFFPGIVLEMSWIPERGTFVGQTHELDRPLVVHGTAARIDGRHVGHRYDPRVVARETAPGGPGTVVPKGLSETDWVLRALHVLGYLDAEGRAILAEDALERNMVGELGFPRGQVHRISPAVAQLIGSGLVNRVTGSLDSRGTPVYPPVPGRTPVTLLSFSPFVPAPGRPEAHAQKRKRPMDVAEQRAHTVSGFVRRLPAGHSPSDEAIDAHKDAQRAAELANREPLKPGYTFVRRHHRNGEGIERRRR</sequence>
<dbReference type="RefSeq" id="WP_344892298.1">
    <property type="nucleotide sequence ID" value="NZ_BAABAS010000004.1"/>
</dbReference>
<feature type="region of interest" description="Disordered" evidence="1">
    <location>
        <begin position="157"/>
        <end position="197"/>
    </location>
</feature>
<feature type="compositionally biased region" description="Basic and acidic residues" evidence="1">
    <location>
        <begin position="510"/>
        <end position="519"/>
    </location>
</feature>
<organism evidence="2 3">
    <name type="scientific">Actinomadura meridiana</name>
    <dbReference type="NCBI Taxonomy" id="559626"/>
    <lineage>
        <taxon>Bacteria</taxon>
        <taxon>Bacillati</taxon>
        <taxon>Actinomycetota</taxon>
        <taxon>Actinomycetes</taxon>
        <taxon>Streptosporangiales</taxon>
        <taxon>Thermomonosporaceae</taxon>
        <taxon>Actinomadura</taxon>
    </lineage>
</organism>
<evidence type="ECO:0000313" key="3">
    <source>
        <dbReference type="Proteomes" id="UP001501710"/>
    </source>
</evidence>
<evidence type="ECO:0008006" key="4">
    <source>
        <dbReference type="Google" id="ProtNLM"/>
    </source>
</evidence>
<evidence type="ECO:0000313" key="2">
    <source>
        <dbReference type="EMBL" id="GAA4227894.1"/>
    </source>
</evidence>
<keyword evidence="3" id="KW-1185">Reference proteome</keyword>
<accession>A0ABP8BVW3</accession>
<gene>
    <name evidence="2" type="ORF">GCM10022254_16680</name>
</gene>
<comment type="caution">
    <text evidence="2">The sequence shown here is derived from an EMBL/GenBank/DDBJ whole genome shotgun (WGS) entry which is preliminary data.</text>
</comment>
<feature type="region of interest" description="Disordered" evidence="1">
    <location>
        <begin position="488"/>
        <end position="519"/>
    </location>
</feature>
<protein>
    <recommendedName>
        <fullName evidence="4">Transposase</fullName>
    </recommendedName>
</protein>
<proteinExistence type="predicted"/>
<evidence type="ECO:0000256" key="1">
    <source>
        <dbReference type="SAM" id="MobiDB-lite"/>
    </source>
</evidence>
<dbReference type="Proteomes" id="UP001501710">
    <property type="component" value="Unassembled WGS sequence"/>
</dbReference>
<dbReference type="EMBL" id="BAABAS010000004">
    <property type="protein sequence ID" value="GAA4227894.1"/>
    <property type="molecule type" value="Genomic_DNA"/>
</dbReference>